<dbReference type="SFLD" id="SFLDS00005">
    <property type="entry name" value="Isoprenoid_Synthase_Type_I"/>
    <property type="match status" value="1"/>
</dbReference>
<dbReference type="RefSeq" id="WP_324670319.1">
    <property type="nucleotide sequence ID" value="NZ_CP141614.1"/>
</dbReference>
<dbReference type="CDD" id="cd00685">
    <property type="entry name" value="Trans_IPPS_HT"/>
    <property type="match status" value="1"/>
</dbReference>
<evidence type="ECO:0000256" key="2">
    <source>
        <dbReference type="ARBA" id="ARBA00006706"/>
    </source>
</evidence>
<evidence type="ECO:0000256" key="3">
    <source>
        <dbReference type="ARBA" id="ARBA00022679"/>
    </source>
</evidence>
<keyword evidence="3 6" id="KW-0808">Transferase</keyword>
<dbReference type="PANTHER" id="PTHR12001">
    <property type="entry name" value="GERANYLGERANYL PYROPHOSPHATE SYNTHASE"/>
    <property type="match status" value="1"/>
</dbReference>
<dbReference type="PANTHER" id="PTHR12001:SF69">
    <property type="entry name" value="ALL TRANS-POLYPRENYL-DIPHOSPHATE SYNTHASE PDSS1"/>
    <property type="match status" value="1"/>
</dbReference>
<evidence type="ECO:0000256" key="4">
    <source>
        <dbReference type="ARBA" id="ARBA00022723"/>
    </source>
</evidence>
<name>A0ABZ1BTD5_9FIRM</name>
<dbReference type="Proteomes" id="UP001333102">
    <property type="component" value="Chromosome"/>
</dbReference>
<organism evidence="7 8">
    <name type="scientific">Geochorda subterranea</name>
    <dbReference type="NCBI Taxonomy" id="3109564"/>
    <lineage>
        <taxon>Bacteria</taxon>
        <taxon>Bacillati</taxon>
        <taxon>Bacillota</taxon>
        <taxon>Limnochordia</taxon>
        <taxon>Limnochordales</taxon>
        <taxon>Geochordaceae</taxon>
        <taxon>Geochorda</taxon>
    </lineage>
</organism>
<dbReference type="PROSITE" id="PS00723">
    <property type="entry name" value="POLYPRENYL_SYNTHASE_1"/>
    <property type="match status" value="1"/>
</dbReference>
<proteinExistence type="inferred from homology"/>
<sequence>MLAATEPLGARTSLHLLQAGGKRIRPVVTLLAGRALGAPDDAVVPIAAAAEMIHMATLVHDDVIDGAHSRRGRPTVNAIWGDYPAVLTGDFMLARAMSIIVDHGHPRVLKVMSDMIYEMCEGEIAQHEAKGRLDLTEQEYLRRIGKKTARFFQACSESGALLAGASPAQVRAMGQFGYNLGMAFQVVDDLLDMTGDERAMGKPVGSDLAQGVLTLPVIYLLQRAEYRDRVASRLQVLPPSPQDIQAILQLVRHNGALHYTQGVAGQYARKAVESLAAIPPGEASDLLREMVGALGARSR</sequence>
<dbReference type="Gene3D" id="1.10.600.10">
    <property type="entry name" value="Farnesyl Diphosphate Synthase"/>
    <property type="match status" value="1"/>
</dbReference>
<dbReference type="SUPFAM" id="SSF48576">
    <property type="entry name" value="Terpenoid synthases"/>
    <property type="match status" value="1"/>
</dbReference>
<dbReference type="PROSITE" id="PS00444">
    <property type="entry name" value="POLYPRENYL_SYNTHASE_2"/>
    <property type="match status" value="1"/>
</dbReference>
<dbReference type="InterPro" id="IPR000092">
    <property type="entry name" value="Polyprenyl_synt"/>
</dbReference>
<keyword evidence="5" id="KW-0460">Magnesium</keyword>
<reference evidence="8" key="1">
    <citation type="submission" date="2023-12" db="EMBL/GenBank/DDBJ databases">
        <title>Novel isolates from deep terrestrial aquifers shed light on the physiology and ecology of the class Limnochordia.</title>
        <authorList>
            <person name="Karnachuk O.V."/>
            <person name="Lukina A.P."/>
            <person name="Avakyan M.R."/>
            <person name="Kadnikov V."/>
            <person name="Begmatov S."/>
            <person name="Beletsky A.V."/>
            <person name="Mardanov A.V."/>
            <person name="Ravin N.V."/>
        </authorList>
    </citation>
    <scope>NUCLEOTIDE SEQUENCE [LARGE SCALE GENOMIC DNA]</scope>
    <source>
        <strain evidence="8">LN</strain>
    </source>
</reference>
<evidence type="ECO:0000256" key="5">
    <source>
        <dbReference type="ARBA" id="ARBA00022842"/>
    </source>
</evidence>
<evidence type="ECO:0000313" key="7">
    <source>
        <dbReference type="EMBL" id="WRP15908.1"/>
    </source>
</evidence>
<comment type="cofactor">
    <cofactor evidence="1">
        <name>Mg(2+)</name>
        <dbReference type="ChEBI" id="CHEBI:18420"/>
    </cofactor>
</comment>
<evidence type="ECO:0000313" key="8">
    <source>
        <dbReference type="Proteomes" id="UP001333102"/>
    </source>
</evidence>
<keyword evidence="4" id="KW-0479">Metal-binding</keyword>
<evidence type="ECO:0000256" key="6">
    <source>
        <dbReference type="RuleBase" id="RU004466"/>
    </source>
</evidence>
<dbReference type="InterPro" id="IPR008949">
    <property type="entry name" value="Isoprenoid_synthase_dom_sf"/>
</dbReference>
<dbReference type="InterPro" id="IPR033749">
    <property type="entry name" value="Polyprenyl_synt_CS"/>
</dbReference>
<accession>A0ABZ1BTD5</accession>
<evidence type="ECO:0000256" key="1">
    <source>
        <dbReference type="ARBA" id="ARBA00001946"/>
    </source>
</evidence>
<dbReference type="EMBL" id="CP141614">
    <property type="protein sequence ID" value="WRP15908.1"/>
    <property type="molecule type" value="Genomic_DNA"/>
</dbReference>
<keyword evidence="8" id="KW-1185">Reference proteome</keyword>
<dbReference type="Pfam" id="PF00348">
    <property type="entry name" value="polyprenyl_synt"/>
    <property type="match status" value="1"/>
</dbReference>
<gene>
    <name evidence="7" type="ORF">VLY81_02670</name>
</gene>
<comment type="similarity">
    <text evidence="2 6">Belongs to the FPP/GGPP synthase family.</text>
</comment>
<protein>
    <submittedName>
        <fullName evidence="7">Polyprenyl synthetase family protein</fullName>
    </submittedName>
</protein>